<dbReference type="OMA" id="LHWCPPS"/>
<dbReference type="GO" id="GO:0098609">
    <property type="term" value="P:cell-cell adhesion"/>
    <property type="evidence" value="ECO:0007669"/>
    <property type="project" value="TreeGrafter"/>
</dbReference>
<feature type="compositionally biased region" description="Basic and acidic residues" evidence="10">
    <location>
        <begin position="1199"/>
        <end position="1224"/>
    </location>
</feature>
<reference evidence="14" key="3">
    <citation type="submission" date="2025-09" db="UniProtKB">
        <authorList>
            <consortium name="Ensembl"/>
        </authorList>
    </citation>
    <scope>IDENTIFICATION</scope>
</reference>
<dbReference type="Ensembl" id="ENSCSET00000020438.1">
    <property type="protein sequence ID" value="ENSCSEP00000020189.1"/>
    <property type="gene ID" value="ENSCSEG00000012888.1"/>
</dbReference>
<dbReference type="SMART" id="SM00409">
    <property type="entry name" value="IG"/>
    <property type="match status" value="4"/>
</dbReference>
<feature type="domain" description="Ig-like" evidence="12">
    <location>
        <begin position="226"/>
        <end position="312"/>
    </location>
</feature>
<dbReference type="InterPro" id="IPR013783">
    <property type="entry name" value="Ig-like_fold"/>
</dbReference>
<dbReference type="Pfam" id="PF07679">
    <property type="entry name" value="I-set"/>
    <property type="match status" value="1"/>
</dbReference>
<dbReference type="InParanoid" id="A0A3P8W0S2"/>
<dbReference type="STRING" id="244447.ENSCSEP00000020189"/>
<comment type="subcellular location">
    <subcellularLocation>
        <location evidence="1">Cell membrane</location>
    </subcellularLocation>
</comment>
<dbReference type="InterPro" id="IPR003961">
    <property type="entry name" value="FN3_dom"/>
</dbReference>
<evidence type="ECO:0000256" key="10">
    <source>
        <dbReference type="SAM" id="MobiDB-lite"/>
    </source>
</evidence>
<keyword evidence="5" id="KW-0677">Repeat</keyword>
<keyword evidence="11" id="KW-1133">Transmembrane helix</keyword>
<feature type="domain" description="Fibronectin type-III" evidence="13">
    <location>
        <begin position="825"/>
        <end position="918"/>
    </location>
</feature>
<dbReference type="SMART" id="SM00408">
    <property type="entry name" value="IGc2"/>
    <property type="match status" value="4"/>
</dbReference>
<feature type="domain" description="Fibronectin type-III" evidence="13">
    <location>
        <begin position="923"/>
        <end position="1018"/>
    </location>
</feature>
<dbReference type="CDD" id="cd00063">
    <property type="entry name" value="FN3"/>
    <property type="match status" value="5"/>
</dbReference>
<dbReference type="GeneID" id="103379422"/>
<dbReference type="FunFam" id="2.60.40.10:FF:000273">
    <property type="entry name" value="contactin-3 isoform X1"/>
    <property type="match status" value="1"/>
</dbReference>
<comment type="similarity">
    <text evidence="2">Belongs to the immunoglobulin superfamily. DCC family.</text>
</comment>
<dbReference type="FunCoup" id="A0A3P8W0S2">
    <property type="interactions" value="786"/>
</dbReference>
<dbReference type="KEGG" id="csem:103379422"/>
<keyword evidence="9" id="KW-0393">Immunoglobulin domain</keyword>
<dbReference type="FunFam" id="2.60.40.10:FF:000551">
    <property type="entry name" value="Protogenin A"/>
    <property type="match status" value="1"/>
</dbReference>
<dbReference type="SMART" id="SM00060">
    <property type="entry name" value="FN3"/>
    <property type="match status" value="5"/>
</dbReference>
<organism evidence="14 15">
    <name type="scientific">Cynoglossus semilaevis</name>
    <name type="common">Tongue sole</name>
    <dbReference type="NCBI Taxonomy" id="244447"/>
    <lineage>
        <taxon>Eukaryota</taxon>
        <taxon>Metazoa</taxon>
        <taxon>Chordata</taxon>
        <taxon>Craniata</taxon>
        <taxon>Vertebrata</taxon>
        <taxon>Euteleostomi</taxon>
        <taxon>Actinopterygii</taxon>
        <taxon>Neopterygii</taxon>
        <taxon>Teleostei</taxon>
        <taxon>Neoteleostei</taxon>
        <taxon>Acanthomorphata</taxon>
        <taxon>Carangaria</taxon>
        <taxon>Pleuronectiformes</taxon>
        <taxon>Pleuronectoidei</taxon>
        <taxon>Cynoglossidae</taxon>
        <taxon>Cynoglossinae</taxon>
        <taxon>Cynoglossus</taxon>
    </lineage>
</organism>
<dbReference type="SUPFAM" id="SSF48726">
    <property type="entry name" value="Immunoglobulin"/>
    <property type="match status" value="4"/>
</dbReference>
<dbReference type="InterPro" id="IPR036179">
    <property type="entry name" value="Ig-like_dom_sf"/>
</dbReference>
<dbReference type="InterPro" id="IPR036116">
    <property type="entry name" value="FN3_sf"/>
</dbReference>
<feature type="compositionally biased region" description="Basic and acidic residues" evidence="10">
    <location>
        <begin position="1310"/>
        <end position="1321"/>
    </location>
</feature>
<accession>A0A3P8W0S2</accession>
<evidence type="ECO:0000313" key="14">
    <source>
        <dbReference type="Ensembl" id="ENSCSEP00000020189.1"/>
    </source>
</evidence>
<evidence type="ECO:0000256" key="4">
    <source>
        <dbReference type="ARBA" id="ARBA00022729"/>
    </source>
</evidence>
<dbReference type="PROSITE" id="PS50853">
    <property type="entry name" value="FN3"/>
    <property type="match status" value="5"/>
</dbReference>
<evidence type="ECO:0000256" key="8">
    <source>
        <dbReference type="ARBA" id="ARBA00023180"/>
    </source>
</evidence>
<evidence type="ECO:0000256" key="11">
    <source>
        <dbReference type="SAM" id="Phobius"/>
    </source>
</evidence>
<evidence type="ECO:0000256" key="7">
    <source>
        <dbReference type="ARBA" id="ARBA00023157"/>
    </source>
</evidence>
<reference evidence="14 15" key="1">
    <citation type="journal article" date="2014" name="Nat. Genet.">
        <title>Whole-genome sequence of a flatfish provides insights into ZW sex chromosome evolution and adaptation to a benthic lifestyle.</title>
        <authorList>
            <person name="Chen S."/>
            <person name="Zhang G."/>
            <person name="Shao C."/>
            <person name="Huang Q."/>
            <person name="Liu G."/>
            <person name="Zhang P."/>
            <person name="Song W."/>
            <person name="An N."/>
            <person name="Chalopin D."/>
            <person name="Volff J.N."/>
            <person name="Hong Y."/>
            <person name="Li Q."/>
            <person name="Sha Z."/>
            <person name="Zhou H."/>
            <person name="Xie M."/>
            <person name="Yu Q."/>
            <person name="Liu Y."/>
            <person name="Xiang H."/>
            <person name="Wang N."/>
            <person name="Wu K."/>
            <person name="Yang C."/>
            <person name="Zhou Q."/>
            <person name="Liao X."/>
            <person name="Yang L."/>
            <person name="Hu Q."/>
            <person name="Zhang J."/>
            <person name="Meng L."/>
            <person name="Jin L."/>
            <person name="Tian Y."/>
            <person name="Lian J."/>
            <person name="Yang J."/>
            <person name="Miao G."/>
            <person name="Liu S."/>
            <person name="Liang Z."/>
            <person name="Yan F."/>
            <person name="Li Y."/>
            <person name="Sun B."/>
            <person name="Zhang H."/>
            <person name="Zhang J."/>
            <person name="Zhu Y."/>
            <person name="Du M."/>
            <person name="Zhao Y."/>
            <person name="Schartl M."/>
            <person name="Tang Q."/>
            <person name="Wang J."/>
        </authorList>
    </citation>
    <scope>NUCLEOTIDE SEQUENCE</scope>
</reference>
<name>A0A3P8W0S2_CYNSE</name>
<evidence type="ECO:0000256" key="2">
    <source>
        <dbReference type="ARBA" id="ARBA00009588"/>
    </source>
</evidence>
<feature type="domain" description="Ig-like" evidence="12">
    <location>
        <begin position="413"/>
        <end position="499"/>
    </location>
</feature>
<evidence type="ECO:0000256" key="6">
    <source>
        <dbReference type="ARBA" id="ARBA00023136"/>
    </source>
</evidence>
<feature type="domain" description="Fibronectin type-III" evidence="13">
    <location>
        <begin position="714"/>
        <end position="817"/>
    </location>
</feature>
<dbReference type="Proteomes" id="UP000265120">
    <property type="component" value="Chromosome 5"/>
</dbReference>
<dbReference type="PROSITE" id="PS50835">
    <property type="entry name" value="IG_LIKE"/>
    <property type="match status" value="4"/>
</dbReference>
<dbReference type="SUPFAM" id="SSF49265">
    <property type="entry name" value="Fibronectin type III"/>
    <property type="match status" value="3"/>
</dbReference>
<protein>
    <submittedName>
        <fullName evidence="14">Immunoglobulin superfamily DCC subclass member 4</fullName>
    </submittedName>
</protein>
<feature type="domain" description="Fibronectin type-III" evidence="13">
    <location>
        <begin position="607"/>
        <end position="702"/>
    </location>
</feature>
<evidence type="ECO:0000259" key="12">
    <source>
        <dbReference type="PROSITE" id="PS50835"/>
    </source>
</evidence>
<feature type="domain" description="Ig-like" evidence="12">
    <location>
        <begin position="122"/>
        <end position="219"/>
    </location>
</feature>
<dbReference type="OrthoDB" id="6266590at2759"/>
<evidence type="ECO:0000313" key="15">
    <source>
        <dbReference type="Proteomes" id="UP000265120"/>
    </source>
</evidence>
<dbReference type="InterPro" id="IPR003599">
    <property type="entry name" value="Ig_sub"/>
</dbReference>
<dbReference type="CTD" id="57722"/>
<keyword evidence="6 11" id="KW-0472">Membrane</keyword>
<dbReference type="InterPro" id="IPR007110">
    <property type="entry name" value="Ig-like_dom"/>
</dbReference>
<feature type="domain" description="Fibronectin type-III" evidence="13">
    <location>
        <begin position="509"/>
        <end position="603"/>
    </location>
</feature>
<reference evidence="14" key="2">
    <citation type="submission" date="2025-08" db="UniProtKB">
        <authorList>
            <consortium name="Ensembl"/>
        </authorList>
    </citation>
    <scope>IDENTIFICATION</scope>
</reference>
<feature type="transmembrane region" description="Helical" evidence="11">
    <location>
        <begin position="1027"/>
        <end position="1049"/>
    </location>
</feature>
<dbReference type="Pfam" id="PF13927">
    <property type="entry name" value="Ig_3"/>
    <property type="match status" value="2"/>
</dbReference>
<evidence type="ECO:0000256" key="3">
    <source>
        <dbReference type="ARBA" id="ARBA00022475"/>
    </source>
</evidence>
<keyword evidence="7" id="KW-1015">Disulfide bond</keyword>
<feature type="compositionally biased region" description="Polar residues" evidence="10">
    <location>
        <begin position="1225"/>
        <end position="1235"/>
    </location>
</feature>
<dbReference type="GeneTree" id="ENSGT00940000159637"/>
<evidence type="ECO:0000256" key="9">
    <source>
        <dbReference type="ARBA" id="ARBA00023319"/>
    </source>
</evidence>
<keyword evidence="3" id="KW-1003">Cell membrane</keyword>
<evidence type="ECO:0000256" key="1">
    <source>
        <dbReference type="ARBA" id="ARBA00004236"/>
    </source>
</evidence>
<dbReference type="PANTHER" id="PTHR44170:SF5">
    <property type="entry name" value="IMMUNOGLOBULIN SUPERFAMILY DCC SUBCLASS MEMBER 4"/>
    <property type="match status" value="1"/>
</dbReference>
<evidence type="ECO:0000256" key="5">
    <source>
        <dbReference type="ARBA" id="ARBA00022737"/>
    </source>
</evidence>
<keyword evidence="4" id="KW-0732">Signal</keyword>
<sequence>MCASVRACVCVHVCAEQQPTHTLNIGWQHGVEAPRGSTAAQCSLVVREGAEAAPTLSRTGGDNSRFQQTHVALTAYPDYGGCTEARCYPGGGNQRLYMAVERTFWLLCLLSLFCGPSKQEKPDSVELSCGPGPSHVVLEPGSPLVLDCNLGASETPFNVTWFHDGQVLPQEGANLQYLVNGSLLLLPSSEDGPSARNVKGNYSCVIAGAQGALTSRTVNVLLAGRPRFHQQPSDQTVPAGGAARLACQADGIPVPVITWERNEMSVPENTRFISLPNGVLQIFEVTKEDEGVYRCVASNSAGRGISHEARLVVTTGAAQTLDNVVIVAPPQNASVVLGRPTVMECMAQGQPKPLVSWSRRDGKPISADVIVLATNLVIRDTRRHHAGVYVCRANKPKTREFVTEAAELHVSAPPVILQPPDTVSLSRGNTARFVCNSSGEPPPVLHWLKNGQPIRPFRRVKTQSPGVLLINQLALEDVGYYQCIADNGLGVACATAKLTVIVREGLPSPPRQLSAVPYSSTTVLLTWEKPEFNSDQIIGYSVHCQGAAELDHMEEQFAINNETTEHLIEDLLPHTAYTFFVVAYSLRGASPPSKHVTVEMLEDVPNAPPQLSIVSTSPTDIRLMWHPLSSQHSRGAVTRYRIEYSSLDQVDNVFSVEVGGNETQFTLRELQPNQLYRLRIAAGTGIGFGVPSEWAQHRTLAHYNKSGHSMVIFAPIGLNVSARENTLNVTWHPPPNHTLVSGYKLSCREREAEEPASRERPKQTHIIRLRKKDRFHLLTGLVPDQQYEVKVWAFNKQIDGAAAVWNGKTEKVRIKVPYIPLPPLPPSSVQAKANSSTTVWLRWEKPRFSNTRIINYTVRCSPAGTTNASLVSYHTSSAQEILLRALKPFTRYRFAVQSNGVDVVGPFSGTVEVSTFADQPSTPPEGLQLSVVDSSSVLVSWRPPLEPNGIIISYMILYSFNLSEPEHLWRNISQDGSITSLEVQGLSSGTQYFFKLGASTEVGSGPYSAVKDVHVPLQKYELDVHTVIGIIVGVCLGLMCILLCMCFSFRNGKSRDITRAVDSTSVAPQYRRGGSAVPSNLPECSESHELETLMPPGSQESIQPLAEAPEEQSLMARANPEEGEDGPAPETKVAWNGSVSHHWTNRITTYRDAVTEASPVLMNGAVMTTTDNSRAPDHLCNSLCSHKVEAEVIVHSELSELQGEREKEQEEKKKLENSERDRCPHTNSSQPSTPDDSYFHVIRPSLHGEKGAAEKPPQAQPPPAMSAGDDGGDVEDSRAPEESSANTEAHHDTGLTNGFHSPKTLPSVLRSEHLENGDSRHRPSAPGKSVSVVLSPAPFVSSGFVNSTSTAHSYLCP</sequence>
<dbReference type="GO" id="GO:0005886">
    <property type="term" value="C:plasma membrane"/>
    <property type="evidence" value="ECO:0007669"/>
    <property type="project" value="UniProtKB-SubCell"/>
</dbReference>
<proteinExistence type="inferred from homology"/>
<dbReference type="Pfam" id="PF00041">
    <property type="entry name" value="fn3"/>
    <property type="match status" value="5"/>
</dbReference>
<keyword evidence="15" id="KW-1185">Reference proteome</keyword>
<dbReference type="InterPro" id="IPR003598">
    <property type="entry name" value="Ig_sub2"/>
</dbReference>
<feature type="domain" description="Ig-like" evidence="12">
    <location>
        <begin position="322"/>
        <end position="409"/>
    </location>
</feature>
<dbReference type="PANTHER" id="PTHR44170">
    <property type="entry name" value="PROTEIN SIDEKICK"/>
    <property type="match status" value="1"/>
</dbReference>
<evidence type="ECO:0000259" key="13">
    <source>
        <dbReference type="PROSITE" id="PS50853"/>
    </source>
</evidence>
<dbReference type="Gene3D" id="2.60.40.10">
    <property type="entry name" value="Immunoglobulins"/>
    <property type="match status" value="9"/>
</dbReference>
<dbReference type="InterPro" id="IPR013098">
    <property type="entry name" value="Ig_I-set"/>
</dbReference>
<feature type="region of interest" description="Disordered" evidence="10">
    <location>
        <begin position="1199"/>
        <end position="1330"/>
    </location>
</feature>
<keyword evidence="11" id="KW-0812">Transmembrane</keyword>
<dbReference type="FunFam" id="2.60.40.10:FF:000299">
    <property type="entry name" value="protogenin isoform X2"/>
    <property type="match status" value="1"/>
</dbReference>
<keyword evidence="8" id="KW-0325">Glycoprotein</keyword>